<dbReference type="AlphaFoldDB" id="A0A0F9K062"/>
<accession>A0A0F9K062</accession>
<evidence type="ECO:0000313" key="1">
    <source>
        <dbReference type="EMBL" id="KKM75434.1"/>
    </source>
</evidence>
<proteinExistence type="predicted"/>
<gene>
    <name evidence="1" type="ORF">LCGC14_1390220</name>
</gene>
<dbReference type="EMBL" id="LAZR01008976">
    <property type="protein sequence ID" value="KKM75434.1"/>
    <property type="molecule type" value="Genomic_DNA"/>
</dbReference>
<comment type="caution">
    <text evidence="1">The sequence shown here is derived from an EMBL/GenBank/DDBJ whole genome shotgun (WGS) entry which is preliminary data.</text>
</comment>
<sequence length="145" mass="16493">MKNKDVKQLGIDKGTTIVDVNDFKNFKFLLGKGTRILKWWTMMDALLLNNLEYIKIMSGYSPLTQTSLSHDNGVLTLDRMAIIIADAGVDYGYSYHSPAKNIMYDWKDVPIFLENDYFNIMVSNETGVNITVGVIIVFDKRTKKG</sequence>
<organism evidence="1">
    <name type="scientific">marine sediment metagenome</name>
    <dbReference type="NCBI Taxonomy" id="412755"/>
    <lineage>
        <taxon>unclassified sequences</taxon>
        <taxon>metagenomes</taxon>
        <taxon>ecological metagenomes</taxon>
    </lineage>
</organism>
<name>A0A0F9K062_9ZZZZ</name>
<protein>
    <submittedName>
        <fullName evidence="1">Uncharacterized protein</fullName>
    </submittedName>
</protein>
<reference evidence="1" key="1">
    <citation type="journal article" date="2015" name="Nature">
        <title>Complex archaea that bridge the gap between prokaryotes and eukaryotes.</title>
        <authorList>
            <person name="Spang A."/>
            <person name="Saw J.H."/>
            <person name="Jorgensen S.L."/>
            <person name="Zaremba-Niedzwiedzka K."/>
            <person name="Martijn J."/>
            <person name="Lind A.E."/>
            <person name="van Eijk R."/>
            <person name="Schleper C."/>
            <person name="Guy L."/>
            <person name="Ettema T.J."/>
        </authorList>
    </citation>
    <scope>NUCLEOTIDE SEQUENCE</scope>
</reference>